<reference evidence="1" key="1">
    <citation type="submission" date="2023-07" db="EMBL/GenBank/DDBJ databases">
        <title>Sorghum-associated microbial communities from plants grown in Nebraska, USA.</title>
        <authorList>
            <person name="Schachtman D."/>
        </authorList>
    </citation>
    <scope>NUCLEOTIDE SEQUENCE</scope>
    <source>
        <strain evidence="1">BE46</strain>
    </source>
</reference>
<proteinExistence type="predicted"/>
<gene>
    <name evidence="1" type="ORF">J2X87_002649</name>
</gene>
<sequence>MTDSAFIPPAFLHRVTLTMVNNEARLMQTQLDKSLSVFARADLLQGPTPIQRATRIEQLLGLDKQGIGLFLKRDDHMLIGAGGNKLRKLEFHIGAALQAGIDTIITVGGIQSNHARLTAAVCARLGIACELFLTRAVAKAEVDYELNGNVLLDQLFGAQMQVFAGGTDSLAKAEARAAQLRDSGRKVMVLPTGGSTPLGSLGYARCAAEIAQQEAELQLSFNQVVVPNGSAGTHAGLAAGFHLLGRGTSVVKSFSVLSDQDSSATRTLQLTRETLALLGNSAEVQAADVVIDGSQLGPGYGLPTAAMQDAVRLMARAEGLLVDPVYSGKAFAGLLADLQQGRFGPGDNVLFVMTGGTPGLYAYRETFQA</sequence>
<dbReference type="Proteomes" id="UP001259420">
    <property type="component" value="Unassembled WGS sequence"/>
</dbReference>
<protein>
    <submittedName>
        <fullName evidence="1">D-cysteine desulfhydrase</fullName>
        <ecNumber evidence="1">4.4.1.15</ecNumber>
    </submittedName>
</protein>
<evidence type="ECO:0000313" key="2">
    <source>
        <dbReference type="Proteomes" id="UP001259420"/>
    </source>
</evidence>
<dbReference type="EC" id="4.4.1.15" evidence="1"/>
<name>A0ACC6JM94_9PSED</name>
<organism evidence="1 2">
    <name type="scientific">Pseudomonas synxantha</name>
    <dbReference type="NCBI Taxonomy" id="47883"/>
    <lineage>
        <taxon>Bacteria</taxon>
        <taxon>Pseudomonadati</taxon>
        <taxon>Pseudomonadota</taxon>
        <taxon>Gammaproteobacteria</taxon>
        <taxon>Pseudomonadales</taxon>
        <taxon>Pseudomonadaceae</taxon>
        <taxon>Pseudomonas</taxon>
    </lineage>
</organism>
<evidence type="ECO:0000313" key="1">
    <source>
        <dbReference type="EMBL" id="MDR6607579.1"/>
    </source>
</evidence>
<dbReference type="EMBL" id="JAVDSD010000004">
    <property type="protein sequence ID" value="MDR6607579.1"/>
    <property type="molecule type" value="Genomic_DNA"/>
</dbReference>
<comment type="caution">
    <text evidence="1">The sequence shown here is derived from an EMBL/GenBank/DDBJ whole genome shotgun (WGS) entry which is preliminary data.</text>
</comment>
<keyword evidence="1" id="KW-0456">Lyase</keyword>
<accession>A0ACC6JM94</accession>
<keyword evidence="2" id="KW-1185">Reference proteome</keyword>